<feature type="region of interest" description="Disordered" evidence="4">
    <location>
        <begin position="97"/>
        <end position="119"/>
    </location>
</feature>
<dbReference type="Gene3D" id="3.30.70.330">
    <property type="match status" value="3"/>
</dbReference>
<dbReference type="EMBL" id="CP151509">
    <property type="protein sequence ID" value="WZN64346.1"/>
    <property type="molecule type" value="Genomic_DNA"/>
</dbReference>
<feature type="region of interest" description="Disordered" evidence="4">
    <location>
        <begin position="673"/>
        <end position="710"/>
    </location>
</feature>
<dbReference type="InterPro" id="IPR050666">
    <property type="entry name" value="ESRP"/>
</dbReference>
<proteinExistence type="predicted"/>
<keyword evidence="6" id="KW-0687">Ribonucleoprotein</keyword>
<feature type="compositionally biased region" description="Low complexity" evidence="4">
    <location>
        <begin position="244"/>
        <end position="255"/>
    </location>
</feature>
<dbReference type="CDD" id="cd12254">
    <property type="entry name" value="RRM_hnRNPH_ESRPs_RBM12_like"/>
    <property type="match status" value="2"/>
</dbReference>
<dbReference type="PROSITE" id="PS50102">
    <property type="entry name" value="RRM"/>
    <property type="match status" value="3"/>
</dbReference>
<feature type="domain" description="RRM" evidence="5">
    <location>
        <begin position="257"/>
        <end position="332"/>
    </location>
</feature>
<protein>
    <submittedName>
        <fullName evidence="6">Splicing ribonucleoprotein</fullName>
    </submittedName>
</protein>
<reference evidence="6 7" key="1">
    <citation type="submission" date="2024-03" db="EMBL/GenBank/DDBJ databases">
        <title>Complete genome sequence of the green alga Chloropicon roscoffensis RCC1871.</title>
        <authorList>
            <person name="Lemieux C."/>
            <person name="Pombert J.-F."/>
            <person name="Otis C."/>
            <person name="Turmel M."/>
        </authorList>
    </citation>
    <scope>NUCLEOTIDE SEQUENCE [LARGE SCALE GENOMIC DNA]</scope>
    <source>
        <strain evidence="6 7">RCC1871</strain>
    </source>
</reference>
<sequence>MVVGGGTGGAGASTSHSLRMRGLPYQANEQDVEAFFEGFKVAKAVVVRKNGKPTGEGYAFFHSEQEASAALQRKNRESMGNRYIELFLDGKAGGGASVGSGGAGSQKAGALAGGGGGGAAHGDARYAGVPAEAPRPIPAPSSALHSGMTYAQASRAQAQVQDHQQQQLQAAAQAQAPAGMGPYGHYGAALAQHHHRQQQGSANGNGQHHDFSSGSNSLSSTPPNGGPYLPKDRAASAPGGAGGNAQAAASQPGGRPVVVRVRGLPFSAQDRDVRGFFEGLAVRDTVFTLTPNGRPTGEAFVEFAGTVQLQNALAFQKQMLGKRYIEIFKATKQEFLEAARSLPGSLKQANASAATGGAFAQAQGAPQAQYQAAAAVGAGAGQPASPHPTYLQGLKGASVKHVNNITGKTRMLSSAPKGTVLKLRGLPYTTEEKDIRTFFAEYGVLGVVLMTRPEREGRLGTCNGVAYVQFLNAQEAEVARQSKHKEMMGNRYIECMTHIPKGAPAQGQQEGGTQQAGEAFAPAAEQGGVPVAYQQQQPSAQASSQPASAASSVGAESGEYLLPNDFFRNINKGPSVGPQYYGGEVAEGRSNQQVWPTDGKQNGAIHGAEGGLDPHSAYNMPTLQQQLEKMGLSEKGESLFSAPGPSLLGQQQQAGATTAAAASFAAVGGAHPPGYGPADPWGGEGIAKAGSNASSGPQDDPLGGAMVDNGNGNGAVYPGWSSGIQGQQQQGFATGYSPILDSRFKHLW</sequence>
<dbReference type="InterPro" id="IPR035979">
    <property type="entry name" value="RBD_domain_sf"/>
</dbReference>
<evidence type="ECO:0000259" key="5">
    <source>
        <dbReference type="PROSITE" id="PS50102"/>
    </source>
</evidence>
<evidence type="ECO:0000256" key="3">
    <source>
        <dbReference type="PROSITE-ProRule" id="PRU00176"/>
    </source>
</evidence>
<dbReference type="Proteomes" id="UP001472866">
    <property type="component" value="Chromosome 09"/>
</dbReference>
<accession>A0AAX4PE64</accession>
<keyword evidence="2 3" id="KW-0694">RNA-binding</keyword>
<feature type="region of interest" description="Disordered" evidence="4">
    <location>
        <begin position="593"/>
        <end position="618"/>
    </location>
</feature>
<dbReference type="SMART" id="SM00360">
    <property type="entry name" value="RRM"/>
    <property type="match status" value="3"/>
</dbReference>
<evidence type="ECO:0000313" key="6">
    <source>
        <dbReference type="EMBL" id="WZN64346.1"/>
    </source>
</evidence>
<evidence type="ECO:0000256" key="2">
    <source>
        <dbReference type="ARBA" id="ARBA00022884"/>
    </source>
</evidence>
<organism evidence="6 7">
    <name type="scientific">Chloropicon roscoffensis</name>
    <dbReference type="NCBI Taxonomy" id="1461544"/>
    <lineage>
        <taxon>Eukaryota</taxon>
        <taxon>Viridiplantae</taxon>
        <taxon>Chlorophyta</taxon>
        <taxon>Chloropicophyceae</taxon>
        <taxon>Chloropicales</taxon>
        <taxon>Chloropicaceae</taxon>
        <taxon>Chloropicon</taxon>
    </lineage>
</organism>
<evidence type="ECO:0000256" key="4">
    <source>
        <dbReference type="SAM" id="MobiDB-lite"/>
    </source>
</evidence>
<dbReference type="InterPro" id="IPR012677">
    <property type="entry name" value="Nucleotide-bd_a/b_plait_sf"/>
</dbReference>
<dbReference type="AlphaFoldDB" id="A0AAX4PE64"/>
<dbReference type="SUPFAM" id="SSF54928">
    <property type="entry name" value="RNA-binding domain, RBD"/>
    <property type="match status" value="2"/>
</dbReference>
<dbReference type="InterPro" id="IPR000504">
    <property type="entry name" value="RRM_dom"/>
</dbReference>
<dbReference type="Pfam" id="PF00076">
    <property type="entry name" value="RRM_1"/>
    <property type="match status" value="3"/>
</dbReference>
<dbReference type="GO" id="GO:1990904">
    <property type="term" value="C:ribonucleoprotein complex"/>
    <property type="evidence" value="ECO:0007669"/>
    <property type="project" value="UniProtKB-KW"/>
</dbReference>
<feature type="domain" description="RRM" evidence="5">
    <location>
        <begin position="16"/>
        <end position="91"/>
    </location>
</feature>
<evidence type="ECO:0000256" key="1">
    <source>
        <dbReference type="ARBA" id="ARBA00022737"/>
    </source>
</evidence>
<feature type="region of interest" description="Disordered" evidence="4">
    <location>
        <begin position="153"/>
        <end position="255"/>
    </location>
</feature>
<feature type="compositionally biased region" description="Low complexity" evidence="4">
    <location>
        <begin position="212"/>
        <end position="227"/>
    </location>
</feature>
<keyword evidence="1" id="KW-0677">Repeat</keyword>
<name>A0AAX4PE64_9CHLO</name>
<dbReference type="PANTHER" id="PTHR13976">
    <property type="entry name" value="HETEROGENEOUS NUCLEAR RIBONUCLEOPROTEIN-RELATED"/>
    <property type="match status" value="1"/>
</dbReference>
<gene>
    <name evidence="6" type="ORF">HKI87_09g59020</name>
</gene>
<feature type="compositionally biased region" description="Low complexity" evidence="4">
    <location>
        <begin position="156"/>
        <end position="178"/>
    </location>
</feature>
<feature type="domain" description="RRM" evidence="5">
    <location>
        <begin position="419"/>
        <end position="494"/>
    </location>
</feature>
<keyword evidence="7" id="KW-1185">Reference proteome</keyword>
<dbReference type="GO" id="GO:0003723">
    <property type="term" value="F:RNA binding"/>
    <property type="evidence" value="ECO:0007669"/>
    <property type="project" value="UniProtKB-UniRule"/>
</dbReference>
<evidence type="ECO:0000313" key="7">
    <source>
        <dbReference type="Proteomes" id="UP001472866"/>
    </source>
</evidence>